<evidence type="ECO:0000256" key="5">
    <source>
        <dbReference type="ARBA" id="ARBA00023212"/>
    </source>
</evidence>
<dbReference type="InterPro" id="IPR041470">
    <property type="entry name" value="GCP_N"/>
</dbReference>
<evidence type="ECO:0008006" key="11">
    <source>
        <dbReference type="Google" id="ProtNLM"/>
    </source>
</evidence>
<keyword evidence="10" id="KW-1185">Reference proteome</keyword>
<feature type="region of interest" description="Disordered" evidence="6">
    <location>
        <begin position="130"/>
        <end position="166"/>
    </location>
</feature>
<keyword evidence="3" id="KW-0963">Cytoplasm</keyword>
<accession>A0A9P0D8K7</accession>
<evidence type="ECO:0000259" key="7">
    <source>
        <dbReference type="Pfam" id="PF04130"/>
    </source>
</evidence>
<dbReference type="Pfam" id="PF17681">
    <property type="entry name" value="GCP_N_terminal"/>
    <property type="match status" value="1"/>
</dbReference>
<evidence type="ECO:0000313" key="9">
    <source>
        <dbReference type="EMBL" id="CAH1113834.1"/>
    </source>
</evidence>
<feature type="domain" description="Gamma tubulin complex component protein N-terminal" evidence="8">
    <location>
        <begin position="202"/>
        <end position="496"/>
    </location>
</feature>
<evidence type="ECO:0000256" key="3">
    <source>
        <dbReference type="ARBA" id="ARBA00022490"/>
    </source>
</evidence>
<gene>
    <name evidence="9" type="ORF">PSYICH_LOCUS13767</name>
</gene>
<evidence type="ECO:0000256" key="6">
    <source>
        <dbReference type="SAM" id="MobiDB-lite"/>
    </source>
</evidence>
<evidence type="ECO:0000313" key="10">
    <source>
        <dbReference type="Proteomes" id="UP001153636"/>
    </source>
</evidence>
<dbReference type="GO" id="GO:0000930">
    <property type="term" value="C:gamma-tubulin complex"/>
    <property type="evidence" value="ECO:0007669"/>
    <property type="project" value="TreeGrafter"/>
</dbReference>
<dbReference type="GO" id="GO:0051011">
    <property type="term" value="F:microtubule minus-end binding"/>
    <property type="evidence" value="ECO:0007669"/>
    <property type="project" value="TreeGrafter"/>
</dbReference>
<dbReference type="InterPro" id="IPR007259">
    <property type="entry name" value="GCP"/>
</dbReference>
<evidence type="ECO:0000256" key="1">
    <source>
        <dbReference type="ARBA" id="ARBA00004245"/>
    </source>
</evidence>
<dbReference type="GO" id="GO:0051321">
    <property type="term" value="P:meiotic cell cycle"/>
    <property type="evidence" value="ECO:0007669"/>
    <property type="project" value="TreeGrafter"/>
</dbReference>
<dbReference type="PANTHER" id="PTHR19302:SF14">
    <property type="entry name" value="GAMMA-TUBULIN COMPLEX COMPONENT 3"/>
    <property type="match status" value="1"/>
</dbReference>
<dbReference type="InterPro" id="IPR042241">
    <property type="entry name" value="GCP_C_sf"/>
</dbReference>
<dbReference type="OrthoDB" id="5860513at2759"/>
<dbReference type="InterPro" id="IPR040457">
    <property type="entry name" value="GCP_C"/>
</dbReference>
<sequence length="831" mass="94755">MDLVENVESSAVSDLILKLCNSLSKNNPVVASNLCKVAFHFLSSSPLSTNNPGQESYIVEQIRQRLSSQAKEKLDKFDVLYSKLCESTILQNRCASLSFLYQLSQDLMHKPFKSDVPTWHTISKELDKFHSQTNLEPSSSQESVRNLYDPRDRKRNSSASTSATRVHSGISTITSCWSRTDIPSSSKATSLSAVNEQDLLLDVIYSFQGIEGKFLRKEPGGLGFTLDPKAGKYLTPFQKGILERLTGMSFLHNQLKRYCEENEKQRGMICQALIATLSDELSEYYKTVALLQASMNRQSTANFSDMTLKRALYVISDHYTRFEWLAYISEQCSDKKGGALITAIHGFLQHGSKCAREVSETVLKSVCKPLYVMLSRWLLDGELNDPCNEFFIEAKTILSAERLWHDKYNVRKSMVPSFITMSQANKILATGKSINFLRQICKDGGELPGRVSLQKLFKTSTAESLFAPEQSIEFHTTLENVYKETSIRVLDLLKNKYKLYEHLQSLRRYLLLGQGDFIRHLLELLAPELNKPAENIYGHTLSAILESAIRVTNAQYEDEDTLKRLNVSFMSHSAGDSGWDVFSLVYIVDGPIGTIFQHTMPTYQSLFGALWKAKRTEYTLANMRRQQICMAKSFRGIREIRPVMHLIHILTSKMIHFLHQTQYYFLFEVLECSWAEMQHQVNKAESLDDIIAAHTGFLSSIQRGVLLDESSRVSQLFSHLISIYNFVMNLESHQEALYQACADEHEAYTAYQKKLNACDTFGTNLDEENANILRRATFHQFLSTTRVKVKTSAQTYDIIVLNFLDLLSKSVNMNLRLLSVRLSFNNFYRIP</sequence>
<proteinExistence type="inferred from homology"/>
<dbReference type="Proteomes" id="UP001153636">
    <property type="component" value="Chromosome 7"/>
</dbReference>
<evidence type="ECO:0000256" key="4">
    <source>
        <dbReference type="ARBA" id="ARBA00022701"/>
    </source>
</evidence>
<evidence type="ECO:0000256" key="2">
    <source>
        <dbReference type="ARBA" id="ARBA00010337"/>
    </source>
</evidence>
<comment type="similarity">
    <text evidence="2">Belongs to the TUBGCP family.</text>
</comment>
<keyword evidence="5" id="KW-0206">Cytoskeleton</keyword>
<feature type="domain" description="Gamma tubulin complex component C-terminal" evidence="7">
    <location>
        <begin position="499"/>
        <end position="828"/>
    </location>
</feature>
<evidence type="ECO:0000259" key="8">
    <source>
        <dbReference type="Pfam" id="PF17681"/>
    </source>
</evidence>
<dbReference type="GO" id="GO:0043015">
    <property type="term" value="F:gamma-tubulin binding"/>
    <property type="evidence" value="ECO:0007669"/>
    <property type="project" value="InterPro"/>
</dbReference>
<dbReference type="FunFam" id="1.20.120.1900:FF:000037">
    <property type="entry name" value="Gamma-tubulin complex component"/>
    <property type="match status" value="1"/>
</dbReference>
<organism evidence="9 10">
    <name type="scientific">Psylliodes chrysocephalus</name>
    <dbReference type="NCBI Taxonomy" id="3402493"/>
    <lineage>
        <taxon>Eukaryota</taxon>
        <taxon>Metazoa</taxon>
        <taxon>Ecdysozoa</taxon>
        <taxon>Arthropoda</taxon>
        <taxon>Hexapoda</taxon>
        <taxon>Insecta</taxon>
        <taxon>Pterygota</taxon>
        <taxon>Neoptera</taxon>
        <taxon>Endopterygota</taxon>
        <taxon>Coleoptera</taxon>
        <taxon>Polyphaga</taxon>
        <taxon>Cucujiformia</taxon>
        <taxon>Chrysomeloidea</taxon>
        <taxon>Chrysomelidae</taxon>
        <taxon>Galerucinae</taxon>
        <taxon>Alticini</taxon>
        <taxon>Psylliodes</taxon>
    </lineage>
</organism>
<reference evidence="9" key="1">
    <citation type="submission" date="2022-01" db="EMBL/GenBank/DDBJ databases">
        <authorList>
            <person name="King R."/>
        </authorList>
    </citation>
    <scope>NUCLEOTIDE SEQUENCE</scope>
</reference>
<dbReference type="GO" id="GO:0005874">
    <property type="term" value="C:microtubule"/>
    <property type="evidence" value="ECO:0007669"/>
    <property type="project" value="UniProtKB-KW"/>
</dbReference>
<feature type="compositionally biased region" description="Polar residues" evidence="6">
    <location>
        <begin position="157"/>
        <end position="166"/>
    </location>
</feature>
<comment type="subcellular location">
    <subcellularLocation>
        <location evidence="1">Cytoplasm</location>
        <location evidence="1">Cytoskeleton</location>
    </subcellularLocation>
</comment>
<dbReference type="Pfam" id="PF04130">
    <property type="entry name" value="GCP_C_terminal"/>
    <property type="match status" value="1"/>
</dbReference>
<feature type="compositionally biased region" description="Polar residues" evidence="6">
    <location>
        <begin position="131"/>
        <end position="144"/>
    </location>
</feature>
<dbReference type="AlphaFoldDB" id="A0A9P0D8K7"/>
<keyword evidence="4" id="KW-0493">Microtubule</keyword>
<dbReference type="EMBL" id="OV651819">
    <property type="protein sequence ID" value="CAH1113834.1"/>
    <property type="molecule type" value="Genomic_DNA"/>
</dbReference>
<protein>
    <recommendedName>
        <fullName evidence="11">Gamma-tubulin complex component</fullName>
    </recommendedName>
</protein>
<dbReference type="GO" id="GO:0000278">
    <property type="term" value="P:mitotic cell cycle"/>
    <property type="evidence" value="ECO:0007669"/>
    <property type="project" value="TreeGrafter"/>
</dbReference>
<dbReference type="GO" id="GO:0000922">
    <property type="term" value="C:spindle pole"/>
    <property type="evidence" value="ECO:0007669"/>
    <property type="project" value="InterPro"/>
</dbReference>
<dbReference type="PANTHER" id="PTHR19302">
    <property type="entry name" value="GAMMA TUBULIN COMPLEX PROTEIN"/>
    <property type="match status" value="1"/>
</dbReference>
<name>A0A9P0D8K7_9CUCU</name>
<dbReference type="GO" id="GO:0031122">
    <property type="term" value="P:cytoplasmic microtubule organization"/>
    <property type="evidence" value="ECO:0007669"/>
    <property type="project" value="TreeGrafter"/>
</dbReference>
<dbReference type="GO" id="GO:0007020">
    <property type="term" value="P:microtubule nucleation"/>
    <property type="evidence" value="ECO:0007669"/>
    <property type="project" value="InterPro"/>
</dbReference>
<dbReference type="Gene3D" id="1.20.120.1900">
    <property type="entry name" value="Gamma-tubulin complex, C-terminal domain"/>
    <property type="match status" value="1"/>
</dbReference>
<dbReference type="GO" id="GO:0051225">
    <property type="term" value="P:spindle assembly"/>
    <property type="evidence" value="ECO:0007669"/>
    <property type="project" value="TreeGrafter"/>
</dbReference>